<feature type="domain" description="PHD-type" evidence="5">
    <location>
        <begin position="1"/>
        <end position="90"/>
    </location>
</feature>
<dbReference type="InterPro" id="IPR001965">
    <property type="entry name" value="Znf_PHD"/>
</dbReference>
<keyword evidence="3" id="KW-0862">Zinc</keyword>
<dbReference type="Proteomes" id="UP000198323">
    <property type="component" value="Unassembled WGS sequence"/>
</dbReference>
<keyword evidence="2" id="KW-0863">Zinc-finger</keyword>
<dbReference type="SMART" id="SM00249">
    <property type="entry name" value="PHD"/>
    <property type="match status" value="1"/>
</dbReference>
<evidence type="ECO:0000256" key="1">
    <source>
        <dbReference type="ARBA" id="ARBA00022723"/>
    </source>
</evidence>
<evidence type="ECO:0000256" key="3">
    <source>
        <dbReference type="ARBA" id="ARBA00022833"/>
    </source>
</evidence>
<protein>
    <recommendedName>
        <fullName evidence="5">PHD-type domain-containing protein</fullName>
    </recommendedName>
</protein>
<name>A0A226MC49_CALSU</name>
<dbReference type="InterPro" id="IPR051188">
    <property type="entry name" value="PHD-type_Zinc_Finger"/>
</dbReference>
<dbReference type="Pfam" id="PF13771">
    <property type="entry name" value="zf-HC5HC2H"/>
    <property type="match status" value="1"/>
</dbReference>
<dbReference type="STRING" id="9009.A0A226MC49"/>
<dbReference type="PANTHER" id="PTHR12420:SF47">
    <property type="entry name" value="PHD FINGER PROTEIN 7"/>
    <property type="match status" value="1"/>
</dbReference>
<reference evidence="6 7" key="1">
    <citation type="submission" date="2016-07" db="EMBL/GenBank/DDBJ databases">
        <title>Disparate Historic Effective Population Sizes Predicted by Modern Levels of Genome Diversity for the Scaled Quail (Callipepla squamata) and the Northern Bobwhite (Colinus virginianus): Inferences from First and Second Generation Draft Genome Assemblies for Sympatric New World Quail.</title>
        <authorList>
            <person name="Oldeschulte D.L."/>
            <person name="Halley Y.A."/>
            <person name="Bhattarai E.K."/>
            <person name="Brashear W.A."/>
            <person name="Hill J."/>
            <person name="Metz R.P."/>
            <person name="Johnson C.D."/>
            <person name="Rollins D."/>
            <person name="Peterson M.J."/>
            <person name="Bickhart D.M."/>
            <person name="Decker J.E."/>
            <person name="Seabury C.M."/>
        </authorList>
    </citation>
    <scope>NUCLEOTIDE SEQUENCE [LARGE SCALE GENOMIC DNA]</scope>
    <source>
        <strain evidence="6 7">Texas</strain>
        <tissue evidence="6">Leg muscle</tissue>
    </source>
</reference>
<feature type="region of interest" description="Disordered" evidence="4">
    <location>
        <begin position="183"/>
        <end position="232"/>
    </location>
</feature>
<dbReference type="PROSITE" id="PS51805">
    <property type="entry name" value="EPHD"/>
    <property type="match status" value="1"/>
</dbReference>
<dbReference type="InterPro" id="IPR013083">
    <property type="entry name" value="Znf_RING/FYVE/PHD"/>
</dbReference>
<keyword evidence="7" id="KW-1185">Reference proteome</keyword>
<comment type="caution">
    <text evidence="6">The sequence shown here is derived from an EMBL/GenBank/DDBJ whole genome shotgun (WGS) entry which is preliminary data.</text>
</comment>
<dbReference type="EMBL" id="MCFN01002520">
    <property type="protein sequence ID" value="OXB52609.1"/>
    <property type="molecule type" value="Genomic_DNA"/>
</dbReference>
<proteinExistence type="predicted"/>
<keyword evidence="1" id="KW-0479">Metal-binding</keyword>
<evidence type="ECO:0000313" key="7">
    <source>
        <dbReference type="Proteomes" id="UP000198323"/>
    </source>
</evidence>
<evidence type="ECO:0000313" key="6">
    <source>
        <dbReference type="EMBL" id="OXB52609.1"/>
    </source>
</evidence>
<dbReference type="Gene3D" id="3.30.40.10">
    <property type="entry name" value="Zinc/RING finger domain, C3HC4 (zinc finger)"/>
    <property type="match status" value="1"/>
</dbReference>
<dbReference type="PANTHER" id="PTHR12420">
    <property type="entry name" value="PHD FINGER PROTEIN"/>
    <property type="match status" value="1"/>
</dbReference>
<dbReference type="InterPro" id="IPR034732">
    <property type="entry name" value="EPHD"/>
</dbReference>
<evidence type="ECO:0000256" key="4">
    <source>
        <dbReference type="SAM" id="MobiDB-lite"/>
    </source>
</evidence>
<dbReference type="OrthoDB" id="512616at2759"/>
<dbReference type="GO" id="GO:0005634">
    <property type="term" value="C:nucleus"/>
    <property type="evidence" value="ECO:0007669"/>
    <property type="project" value="TreeGrafter"/>
</dbReference>
<gene>
    <name evidence="6" type="ORF">ASZ78_007938</name>
</gene>
<sequence>MFFPIAQAFSNGLCQQIEGNNKYRQFYTRDVIRRTKQAEQTHCIVCGKTGASITCAQTGCGRSFHLPCASKGECVTQYFNEYRSFCWEHRPQQSVDAVPVQDTICIICMDPVEDNISYGTMVCPSCRCTWFHRACIQGETCANAASDASTDHSMLDARDTAVMVENVPVLSCSCHDTMEGVEEEGQDECQGDAAEAASVPPSRSGSPLGEVKSRPSAFPVADDPRPEGHFPT</sequence>
<feature type="compositionally biased region" description="Basic and acidic residues" evidence="4">
    <location>
        <begin position="222"/>
        <end position="232"/>
    </location>
</feature>
<dbReference type="AlphaFoldDB" id="A0A226MC49"/>
<dbReference type="GO" id="GO:0008270">
    <property type="term" value="F:zinc ion binding"/>
    <property type="evidence" value="ECO:0007669"/>
    <property type="project" value="UniProtKB-KW"/>
</dbReference>
<organism evidence="6 7">
    <name type="scientific">Callipepla squamata</name>
    <name type="common">Scaled quail</name>
    <dbReference type="NCBI Taxonomy" id="9009"/>
    <lineage>
        <taxon>Eukaryota</taxon>
        <taxon>Metazoa</taxon>
        <taxon>Chordata</taxon>
        <taxon>Craniata</taxon>
        <taxon>Vertebrata</taxon>
        <taxon>Euteleostomi</taxon>
        <taxon>Archelosauria</taxon>
        <taxon>Archosauria</taxon>
        <taxon>Dinosauria</taxon>
        <taxon>Saurischia</taxon>
        <taxon>Theropoda</taxon>
        <taxon>Coelurosauria</taxon>
        <taxon>Aves</taxon>
        <taxon>Neognathae</taxon>
        <taxon>Galloanserae</taxon>
        <taxon>Galliformes</taxon>
        <taxon>Odontophoridae</taxon>
        <taxon>Callipepla</taxon>
    </lineage>
</organism>
<evidence type="ECO:0000256" key="2">
    <source>
        <dbReference type="ARBA" id="ARBA00022771"/>
    </source>
</evidence>
<evidence type="ECO:0000259" key="5">
    <source>
        <dbReference type="PROSITE" id="PS51805"/>
    </source>
</evidence>
<accession>A0A226MC49</accession>